<evidence type="ECO:0000313" key="2">
    <source>
        <dbReference type="Proteomes" id="UP001158576"/>
    </source>
</evidence>
<proteinExistence type="predicted"/>
<dbReference type="Proteomes" id="UP001158576">
    <property type="component" value="Chromosome PAR"/>
</dbReference>
<reference evidence="1 2" key="1">
    <citation type="submission" date="2021-04" db="EMBL/GenBank/DDBJ databases">
        <authorList>
            <person name="Bliznina A."/>
        </authorList>
    </citation>
    <scope>NUCLEOTIDE SEQUENCE [LARGE SCALE GENOMIC DNA]</scope>
</reference>
<name>A0ABN7RTR4_OIKDI</name>
<evidence type="ECO:0000313" key="1">
    <source>
        <dbReference type="EMBL" id="CAG5083378.1"/>
    </source>
</evidence>
<keyword evidence="2" id="KW-1185">Reference proteome</keyword>
<gene>
    <name evidence="1" type="ORF">OKIOD_LOCUS1921</name>
</gene>
<protein>
    <submittedName>
        <fullName evidence="1">Oidioi.mRNA.OKI2018_I69.PAR.g10363.t1.cds</fullName>
    </submittedName>
</protein>
<organism evidence="1 2">
    <name type="scientific">Oikopleura dioica</name>
    <name type="common">Tunicate</name>
    <dbReference type="NCBI Taxonomy" id="34765"/>
    <lineage>
        <taxon>Eukaryota</taxon>
        <taxon>Metazoa</taxon>
        <taxon>Chordata</taxon>
        <taxon>Tunicata</taxon>
        <taxon>Appendicularia</taxon>
        <taxon>Copelata</taxon>
        <taxon>Oikopleuridae</taxon>
        <taxon>Oikopleura</taxon>
    </lineage>
</organism>
<sequence>MRSVQRLRTSTRQVGIVPLYVPQHNFILNYIRKQGARTKMGIFNSKDKYNVESRLQQMGWKVPEFDLPTMKEGTKFAFSMLVESLKSSNRRSKKDLNNMFYFGADDDSLAQVQKEWKEISEKDRRIVSLIKPENMHIVSARLFLESAIPRENNALCAEIYMRSIILCELEEKPTYVVLPEDADIYLYGFAVDFVYEYARNEDGKLTFGEPEWKIQNIRNWPKILPPKK</sequence>
<dbReference type="EMBL" id="OU015568">
    <property type="protein sequence ID" value="CAG5083378.1"/>
    <property type="molecule type" value="Genomic_DNA"/>
</dbReference>
<accession>A0ABN7RTR4</accession>